<feature type="domain" description="Ketoreductase" evidence="3">
    <location>
        <begin position="8"/>
        <end position="188"/>
    </location>
</feature>
<name>A0ABT1CYC9_9PROT</name>
<comment type="similarity">
    <text evidence="1 2">Belongs to the short-chain dehydrogenases/reductases (SDR) family.</text>
</comment>
<dbReference type="InterPro" id="IPR002347">
    <property type="entry name" value="SDR_fam"/>
</dbReference>
<dbReference type="PRINTS" id="PR00080">
    <property type="entry name" value="SDRFAMILY"/>
</dbReference>
<dbReference type="InterPro" id="IPR020904">
    <property type="entry name" value="Sc_DH/Rdtase_CS"/>
</dbReference>
<comment type="caution">
    <text evidence="4">The sequence shown here is derived from an EMBL/GenBank/DDBJ whole genome shotgun (WGS) entry which is preliminary data.</text>
</comment>
<dbReference type="SUPFAM" id="SSF51735">
    <property type="entry name" value="NAD(P)-binding Rossmann-fold domains"/>
    <property type="match status" value="1"/>
</dbReference>
<evidence type="ECO:0000313" key="4">
    <source>
        <dbReference type="EMBL" id="MCO6414668.1"/>
    </source>
</evidence>
<evidence type="ECO:0000256" key="1">
    <source>
        <dbReference type="ARBA" id="ARBA00006484"/>
    </source>
</evidence>
<dbReference type="PANTHER" id="PTHR42879">
    <property type="entry name" value="3-OXOACYL-(ACYL-CARRIER-PROTEIN) REDUCTASE"/>
    <property type="match status" value="1"/>
</dbReference>
<dbReference type="SMART" id="SM00822">
    <property type="entry name" value="PKS_KR"/>
    <property type="match status" value="1"/>
</dbReference>
<evidence type="ECO:0000313" key="5">
    <source>
        <dbReference type="Proteomes" id="UP001523392"/>
    </source>
</evidence>
<reference evidence="4 5" key="1">
    <citation type="submission" date="2021-12" db="EMBL/GenBank/DDBJ databases">
        <title>Siccirubricoccus leaddurans sp. nov., a high concentration Zn2+ tolerance bacterium.</title>
        <authorList>
            <person name="Cao Y."/>
        </authorList>
    </citation>
    <scope>NUCLEOTIDE SEQUENCE [LARGE SCALE GENOMIC DNA]</scope>
    <source>
        <strain evidence="4 5">KC 17139</strain>
    </source>
</reference>
<evidence type="ECO:0000256" key="2">
    <source>
        <dbReference type="RuleBase" id="RU000363"/>
    </source>
</evidence>
<dbReference type="Gene3D" id="3.40.50.720">
    <property type="entry name" value="NAD(P)-binding Rossmann-like Domain"/>
    <property type="match status" value="1"/>
</dbReference>
<keyword evidence="5" id="KW-1185">Reference proteome</keyword>
<proteinExistence type="inferred from homology"/>
<dbReference type="PANTHER" id="PTHR42879:SF2">
    <property type="entry name" value="3-OXOACYL-[ACYL-CARRIER-PROTEIN] REDUCTASE FABG"/>
    <property type="match status" value="1"/>
</dbReference>
<protein>
    <submittedName>
        <fullName evidence="4">SDR family NAD(P)-dependent oxidoreductase</fullName>
    </submittedName>
</protein>
<dbReference type="InterPro" id="IPR057326">
    <property type="entry name" value="KR_dom"/>
</dbReference>
<gene>
    <name evidence="4" type="ORF">JYK14_00540</name>
</gene>
<dbReference type="PRINTS" id="PR00081">
    <property type="entry name" value="GDHRDH"/>
</dbReference>
<evidence type="ECO:0000259" key="3">
    <source>
        <dbReference type="SMART" id="SM00822"/>
    </source>
</evidence>
<dbReference type="Proteomes" id="UP001523392">
    <property type="component" value="Unassembled WGS sequence"/>
</dbReference>
<dbReference type="InterPro" id="IPR036291">
    <property type="entry name" value="NAD(P)-bd_dom_sf"/>
</dbReference>
<accession>A0ABT1CYC9</accession>
<organism evidence="4 5">
    <name type="scientific">Siccirubricoccus soli</name>
    <dbReference type="NCBI Taxonomy" id="2899147"/>
    <lineage>
        <taxon>Bacteria</taxon>
        <taxon>Pseudomonadati</taxon>
        <taxon>Pseudomonadota</taxon>
        <taxon>Alphaproteobacteria</taxon>
        <taxon>Acetobacterales</taxon>
        <taxon>Roseomonadaceae</taxon>
        <taxon>Siccirubricoccus</taxon>
    </lineage>
</organism>
<dbReference type="EMBL" id="JAFIRR010000005">
    <property type="protein sequence ID" value="MCO6414668.1"/>
    <property type="molecule type" value="Genomic_DNA"/>
</dbReference>
<dbReference type="Pfam" id="PF00106">
    <property type="entry name" value="adh_short"/>
    <property type="match status" value="1"/>
</dbReference>
<dbReference type="PROSITE" id="PS00061">
    <property type="entry name" value="ADH_SHORT"/>
    <property type="match status" value="1"/>
</dbReference>
<sequence>MTSPLTGRVALVTGGSRGIGAAIALALAKAGAAVGVNYRARAAEAEAVAATITRGGGRALAIQADVSEGGAVAHMVESVARQLGPVDILVNNAGIAPVRGIDELTEAEFDATLAVNLKSAFLCTQAVLPQMRARRWGRIVNISSGAARGAGAVGVHYNASKAGLEGLTRGYAARLVKEGITVNAVAPSLIETDMVKAGIAQTPARIPLGRFGTAEEVAQVVMMLVGNAYMTGQTVALCGGMAFN</sequence>
<dbReference type="InterPro" id="IPR050259">
    <property type="entry name" value="SDR"/>
</dbReference>
<dbReference type="RefSeq" id="WP_252951257.1">
    <property type="nucleotide sequence ID" value="NZ_JAFIRR010000005.1"/>
</dbReference>